<feature type="coiled-coil region" evidence="1">
    <location>
        <begin position="110"/>
        <end position="137"/>
    </location>
</feature>
<evidence type="ECO:0000313" key="2">
    <source>
        <dbReference type="EMBL" id="ANZ77431.1"/>
    </source>
</evidence>
<reference evidence="2 3" key="1">
    <citation type="submission" date="2016-02" db="EMBL/GenBank/DDBJ databases">
        <title>Comparative genomic and transcriptomic foundation for Pichia pastoris.</title>
        <authorList>
            <person name="Love K.R."/>
            <person name="Shah K.A."/>
            <person name="Whittaker C.A."/>
            <person name="Wu J."/>
            <person name="Bartlett M.C."/>
            <person name="Ma D."/>
            <person name="Leeson R.L."/>
            <person name="Priest M."/>
            <person name="Young S.K."/>
            <person name="Love J.C."/>
        </authorList>
    </citation>
    <scope>NUCLEOTIDE SEQUENCE [LARGE SCALE GENOMIC DNA]</scope>
    <source>
        <strain evidence="2 3">ATCC 28485</strain>
    </source>
</reference>
<keyword evidence="3" id="KW-1185">Reference proteome</keyword>
<gene>
    <name evidence="2" type="primary">SNN1</name>
    <name evidence="2" type="ORF">ATY40_BA7504714</name>
</gene>
<protein>
    <submittedName>
        <fullName evidence="2">BA75_04714T0</fullName>
    </submittedName>
</protein>
<keyword evidence="1" id="KW-0175">Coiled coil</keyword>
<name>A0A1B2JHQ5_PICPA</name>
<sequence>MSELPNFNFKSVPKLKITPSQSSLEVLPDEHSGSQFVHPIELTIQALLEQPLETLNNKLQTLYESQIMLLQLLRNIQRVYDNVDATIESNTRTNDPHSYRYLLDTFKERIKVLKLRIIKINEMMETIERKVESIERKL</sequence>
<evidence type="ECO:0000313" key="3">
    <source>
        <dbReference type="Proteomes" id="UP000094565"/>
    </source>
</evidence>
<dbReference type="EMBL" id="CP014587">
    <property type="protein sequence ID" value="ANZ77431.1"/>
    <property type="molecule type" value="Genomic_DNA"/>
</dbReference>
<organism evidence="2 3">
    <name type="scientific">Komagataella pastoris</name>
    <name type="common">Yeast</name>
    <name type="synonym">Pichia pastoris</name>
    <dbReference type="NCBI Taxonomy" id="4922"/>
    <lineage>
        <taxon>Eukaryota</taxon>
        <taxon>Fungi</taxon>
        <taxon>Dikarya</taxon>
        <taxon>Ascomycota</taxon>
        <taxon>Saccharomycotina</taxon>
        <taxon>Pichiomycetes</taxon>
        <taxon>Pichiales</taxon>
        <taxon>Pichiaceae</taxon>
        <taxon>Komagataella</taxon>
    </lineage>
</organism>
<accession>A0A1B2JHQ5</accession>
<dbReference type="AlphaFoldDB" id="A0A1B2JHQ5"/>
<evidence type="ECO:0000256" key="1">
    <source>
        <dbReference type="SAM" id="Coils"/>
    </source>
</evidence>
<proteinExistence type="predicted"/>
<dbReference type="Proteomes" id="UP000094565">
    <property type="component" value="Chromosome 4"/>
</dbReference>
<dbReference type="OrthoDB" id="3980145at2759"/>